<evidence type="ECO:0000313" key="2">
    <source>
        <dbReference type="EnsemblMetazoa" id="CJA41169.1"/>
    </source>
</evidence>
<evidence type="ECO:0000256" key="1">
    <source>
        <dbReference type="SAM" id="SignalP"/>
    </source>
</evidence>
<feature type="chain" id="PRO_5035932746" description="Secreted protein" evidence="1">
    <location>
        <begin position="21"/>
        <end position="98"/>
    </location>
</feature>
<protein>
    <recommendedName>
        <fullName evidence="4">Secreted protein</fullName>
    </recommendedName>
</protein>
<dbReference type="AlphaFoldDB" id="A0A8R1EV94"/>
<proteinExistence type="predicted"/>
<accession>A0A8R1EV94</accession>
<evidence type="ECO:0008006" key="4">
    <source>
        <dbReference type="Google" id="ProtNLM"/>
    </source>
</evidence>
<sequence length="98" mass="10751">MQYFVVFTMIITSPISFTLSIILDCILGKEDADDSPVDVDSAQLDGMREENQNNHFNEANIVCRPLASRVRSVGLAAKPVRECAGIQIGINVLNGERV</sequence>
<reference evidence="3" key="1">
    <citation type="submission" date="2010-08" db="EMBL/GenBank/DDBJ databases">
        <authorList>
            <consortium name="Caenorhabditis japonica Sequencing Consortium"/>
            <person name="Wilson R.K."/>
        </authorList>
    </citation>
    <scope>NUCLEOTIDE SEQUENCE [LARGE SCALE GENOMIC DNA]</scope>
    <source>
        <strain evidence="3">DF5081</strain>
    </source>
</reference>
<dbReference type="Proteomes" id="UP000005237">
    <property type="component" value="Unassembled WGS sequence"/>
</dbReference>
<feature type="signal peptide" evidence="1">
    <location>
        <begin position="1"/>
        <end position="20"/>
    </location>
</feature>
<evidence type="ECO:0000313" key="3">
    <source>
        <dbReference type="Proteomes" id="UP000005237"/>
    </source>
</evidence>
<reference evidence="2" key="2">
    <citation type="submission" date="2022-06" db="UniProtKB">
        <authorList>
            <consortium name="EnsemblMetazoa"/>
        </authorList>
    </citation>
    <scope>IDENTIFICATION</scope>
    <source>
        <strain evidence="2">DF5081</strain>
    </source>
</reference>
<organism evidence="2 3">
    <name type="scientific">Caenorhabditis japonica</name>
    <dbReference type="NCBI Taxonomy" id="281687"/>
    <lineage>
        <taxon>Eukaryota</taxon>
        <taxon>Metazoa</taxon>
        <taxon>Ecdysozoa</taxon>
        <taxon>Nematoda</taxon>
        <taxon>Chromadorea</taxon>
        <taxon>Rhabditida</taxon>
        <taxon>Rhabditina</taxon>
        <taxon>Rhabditomorpha</taxon>
        <taxon>Rhabditoidea</taxon>
        <taxon>Rhabditidae</taxon>
        <taxon>Peloderinae</taxon>
        <taxon>Caenorhabditis</taxon>
    </lineage>
</organism>
<keyword evidence="1" id="KW-0732">Signal</keyword>
<name>A0A8R1EV94_CAEJA</name>
<dbReference type="EnsemblMetazoa" id="CJA41169.1">
    <property type="protein sequence ID" value="CJA41169.1"/>
    <property type="gene ID" value="WBGene00217017"/>
</dbReference>
<keyword evidence="3" id="KW-1185">Reference proteome</keyword>